<dbReference type="Proteomes" id="UP000321934">
    <property type="component" value="Chromosome"/>
</dbReference>
<evidence type="ECO:0000313" key="2">
    <source>
        <dbReference type="EMBL" id="QED23733.1"/>
    </source>
</evidence>
<protein>
    <submittedName>
        <fullName evidence="2">VirB8 family protein</fullName>
    </submittedName>
</protein>
<keyword evidence="1" id="KW-1133">Transmembrane helix</keyword>
<organism evidence="2 3">
    <name type="scientific">Candidatus Deianiraea vastatrix</name>
    <dbReference type="NCBI Taxonomy" id="2163644"/>
    <lineage>
        <taxon>Bacteria</taxon>
        <taxon>Pseudomonadati</taxon>
        <taxon>Pseudomonadota</taxon>
        <taxon>Alphaproteobacteria</taxon>
        <taxon>Rickettsiales</taxon>
        <taxon>Candidatus Deianiraeaceae</taxon>
        <taxon>Candidatus Deianiraea</taxon>
    </lineage>
</organism>
<keyword evidence="3" id="KW-1185">Reference proteome</keyword>
<keyword evidence="1" id="KW-0472">Membrane</keyword>
<feature type="transmembrane region" description="Helical" evidence="1">
    <location>
        <begin position="39"/>
        <end position="59"/>
    </location>
</feature>
<dbReference type="EMBL" id="CP029077">
    <property type="protein sequence ID" value="QED23733.1"/>
    <property type="molecule type" value="Genomic_DNA"/>
</dbReference>
<evidence type="ECO:0000256" key="1">
    <source>
        <dbReference type="SAM" id="Phobius"/>
    </source>
</evidence>
<keyword evidence="1" id="KW-0812">Transmembrane</keyword>
<evidence type="ECO:0000313" key="3">
    <source>
        <dbReference type="Proteomes" id="UP000321934"/>
    </source>
</evidence>
<sequence>MNKNDSDIIKILYESGNYFSDGMKWYKDVYLSSTISRNLYLIVTILLGIAFFCSCALINKLNSMKPKARIVTQIEQKDDVSDISISKIDKYYHPTLGIAKILIKQYISSREEYKYDGLYSIGSIQDQVKIVEEMSSRDIFMQFSKTVRDEGGIMYLYENRINKTITIESVEYESGKNFIDNLMYTIMPGKIPSRAKVIYTEELSSLGVTKKYLVNIDYQIKIPFKKSEENIDFIDKNQATKKDETINSIKSYLTGLDENFDPKIQFKITKYEKILIS</sequence>
<gene>
    <name evidence="2" type="ORF">Deia_00946</name>
</gene>
<dbReference type="RefSeq" id="WP_146821048.1">
    <property type="nucleotide sequence ID" value="NZ_CP029077.1"/>
</dbReference>
<accession>A0A5B8XEP3</accession>
<reference evidence="2 3" key="1">
    <citation type="journal article" date="2019" name="ISME J.">
        <title>Deianiraea, an extracellular bacterium associated with the ciliate Paramecium, suggests an alternative scenario for the evolution of Rickettsiales.</title>
        <authorList>
            <person name="Castelli M."/>
            <person name="Sabaneyeva E."/>
            <person name="Lanzoni O."/>
            <person name="Lebedeva N."/>
            <person name="Floriano A.M."/>
            <person name="Gaiarsa S."/>
            <person name="Benken K."/>
            <person name="Modeo L."/>
            <person name="Bandi C."/>
            <person name="Potekhin A."/>
            <person name="Sassera D."/>
            <person name="Petroni G."/>
        </authorList>
    </citation>
    <scope>NUCLEOTIDE SEQUENCE [LARGE SCALE GENOMIC DNA]</scope>
    <source>
        <strain evidence="2">CyL4-1</strain>
    </source>
</reference>
<dbReference type="Gene3D" id="3.10.450.230">
    <property type="entry name" value="VirB8 protein"/>
    <property type="match status" value="1"/>
</dbReference>
<proteinExistence type="predicted"/>
<dbReference type="AlphaFoldDB" id="A0A5B8XEP3"/>
<name>A0A5B8XEP3_9RICK</name>